<comment type="similarity">
    <text evidence="1">Belongs to the peptidase S33 family.</text>
</comment>
<accession>A0A2K0SZW1</accession>
<organism evidence="7 8">
    <name type="scientific">Trichoderma gamsii</name>
    <dbReference type="NCBI Taxonomy" id="398673"/>
    <lineage>
        <taxon>Eukaryota</taxon>
        <taxon>Fungi</taxon>
        <taxon>Dikarya</taxon>
        <taxon>Ascomycota</taxon>
        <taxon>Pezizomycotina</taxon>
        <taxon>Sordariomycetes</taxon>
        <taxon>Hypocreomycetidae</taxon>
        <taxon>Hypocreales</taxon>
        <taxon>Hypocreaceae</taxon>
        <taxon>Trichoderma</taxon>
    </lineage>
</organism>
<dbReference type="Gene3D" id="3.40.50.1820">
    <property type="entry name" value="alpha/beta hydrolase"/>
    <property type="match status" value="1"/>
</dbReference>
<proteinExistence type="inferred from homology"/>
<dbReference type="OrthoDB" id="7130006at2759"/>
<feature type="active site" description="Proton donor" evidence="4">
    <location>
        <position position="339"/>
    </location>
</feature>
<evidence type="ECO:0000256" key="2">
    <source>
        <dbReference type="ARBA" id="ARBA00022797"/>
    </source>
</evidence>
<keyword evidence="5" id="KW-0732">Signal</keyword>
<keyword evidence="3" id="KW-0378">Hydrolase</keyword>
<feature type="active site" description="Proton acceptor" evidence="4">
    <location>
        <position position="393"/>
    </location>
</feature>
<evidence type="ECO:0000256" key="3">
    <source>
        <dbReference type="ARBA" id="ARBA00022801"/>
    </source>
</evidence>
<evidence type="ECO:0000256" key="4">
    <source>
        <dbReference type="PIRSR" id="PIRSR001112-1"/>
    </source>
</evidence>
<comment type="caution">
    <text evidence="7">The sequence shown here is derived from an EMBL/GenBank/DDBJ whole genome shotgun (WGS) entry which is preliminary data.</text>
</comment>
<dbReference type="Proteomes" id="UP000236546">
    <property type="component" value="Unassembled WGS sequence"/>
</dbReference>
<dbReference type="GO" id="GO:0097176">
    <property type="term" value="P:epoxide metabolic process"/>
    <property type="evidence" value="ECO:0007669"/>
    <property type="project" value="TreeGrafter"/>
</dbReference>
<dbReference type="Pfam" id="PF06441">
    <property type="entry name" value="EHN"/>
    <property type="match status" value="1"/>
</dbReference>
<dbReference type="InterPro" id="IPR000639">
    <property type="entry name" value="Epox_hydrolase-like"/>
</dbReference>
<dbReference type="InterPro" id="IPR010497">
    <property type="entry name" value="Epoxide_hydro_N"/>
</dbReference>
<feature type="chain" id="PRO_5014357870" description="Epoxide hydrolase N-terminal domain-containing protein" evidence="5">
    <location>
        <begin position="21"/>
        <end position="415"/>
    </location>
</feature>
<feature type="domain" description="Epoxide hydrolase N-terminal" evidence="6">
    <location>
        <begin position="32"/>
        <end position="137"/>
    </location>
</feature>
<dbReference type="InterPro" id="IPR029058">
    <property type="entry name" value="AB_hydrolase_fold"/>
</dbReference>
<dbReference type="EMBL" id="MTYH01000098">
    <property type="protein sequence ID" value="PNP38817.1"/>
    <property type="molecule type" value="Genomic_DNA"/>
</dbReference>
<dbReference type="PRINTS" id="PR00412">
    <property type="entry name" value="EPOXHYDRLASE"/>
</dbReference>
<dbReference type="PIRSF" id="PIRSF001112">
    <property type="entry name" value="Epoxide_hydrolase"/>
    <property type="match status" value="1"/>
</dbReference>
<feature type="active site" description="Nucleophile" evidence="4">
    <location>
        <position position="206"/>
    </location>
</feature>
<dbReference type="InterPro" id="IPR016292">
    <property type="entry name" value="Epoxide_hydrolase"/>
</dbReference>
<name>A0A2K0SZW1_9HYPO</name>
<sequence length="415" mass="45942">MRVSFAKSLALGVLAGSSQASPVQPQHPPQVHPFTVNLSSRVSRMLEQIRSTRLLSQPVYVDTGNADGISLHDLKSFQKQWLTAFDWEIEQKEINKFKHYTTLIEGLTIHFVHAKSSATDAIPLVLIHGWPGSFLEFIPIIEELTKQARTTSGKKVSFDVIVPSLPGFAFSSAPPVNWTFSDSARLINTLVTQVLHYDTYALFGTDIGGGIGWELYDQYNTTVRAAHLAFLPFLPLNSAQLDAQNITLNSLEAFEESVTTEWSTTGEGYFVEHTTKPNTIGLALQDNAVGQLAWIGEKFLNWSDPSAGSAPSILTHHEILRHVSLYYLTESFASSVVIYAQNPQGFSSAYRKARTDAPLLFSAFKYNVGFWPPALVAQTGNLVLYNNHDFGGHFPGLDNPPALLGDLREIGNYWK</sequence>
<keyword evidence="2" id="KW-0058">Aromatic hydrocarbons catabolism</keyword>
<dbReference type="PANTHER" id="PTHR21661">
    <property type="entry name" value="EPOXIDE HYDROLASE 1-RELATED"/>
    <property type="match status" value="1"/>
</dbReference>
<feature type="signal peptide" evidence="5">
    <location>
        <begin position="1"/>
        <end position="20"/>
    </location>
</feature>
<evidence type="ECO:0000259" key="6">
    <source>
        <dbReference type="Pfam" id="PF06441"/>
    </source>
</evidence>
<dbReference type="PANTHER" id="PTHR21661:SF35">
    <property type="entry name" value="EPOXIDE HYDROLASE"/>
    <property type="match status" value="1"/>
</dbReference>
<dbReference type="GO" id="GO:0004301">
    <property type="term" value="F:epoxide hydrolase activity"/>
    <property type="evidence" value="ECO:0007669"/>
    <property type="project" value="TreeGrafter"/>
</dbReference>
<dbReference type="SUPFAM" id="SSF53474">
    <property type="entry name" value="alpha/beta-Hydrolases"/>
    <property type="match status" value="1"/>
</dbReference>
<evidence type="ECO:0000256" key="5">
    <source>
        <dbReference type="SAM" id="SignalP"/>
    </source>
</evidence>
<dbReference type="AlphaFoldDB" id="A0A2K0SZW1"/>
<protein>
    <recommendedName>
        <fullName evidence="6">Epoxide hydrolase N-terminal domain-containing protein</fullName>
    </recommendedName>
</protein>
<gene>
    <name evidence="7" type="ORF">TGAMA5MH_09040</name>
</gene>
<evidence type="ECO:0000313" key="8">
    <source>
        <dbReference type="Proteomes" id="UP000236546"/>
    </source>
</evidence>
<evidence type="ECO:0000256" key="1">
    <source>
        <dbReference type="ARBA" id="ARBA00010088"/>
    </source>
</evidence>
<evidence type="ECO:0000313" key="7">
    <source>
        <dbReference type="EMBL" id="PNP38817.1"/>
    </source>
</evidence>
<reference evidence="7 8" key="1">
    <citation type="submission" date="2017-02" db="EMBL/GenBank/DDBJ databases">
        <title>Genomes of Trichoderma spp. with biocontrol activity.</title>
        <authorList>
            <person name="Gardiner D."/>
            <person name="Kazan K."/>
            <person name="Vos C."/>
            <person name="Harvey P."/>
        </authorList>
    </citation>
    <scope>NUCLEOTIDE SEQUENCE [LARGE SCALE GENOMIC DNA]</scope>
    <source>
        <strain evidence="7 8">A5MH</strain>
    </source>
</reference>